<gene>
    <name evidence="2" type="ORF">BJY14_002488</name>
</gene>
<comment type="caution">
    <text evidence="2">The sequence shown here is derived from an EMBL/GenBank/DDBJ whole genome shotgun (WGS) entry which is preliminary data.</text>
</comment>
<keyword evidence="3" id="KW-1185">Reference proteome</keyword>
<evidence type="ECO:0000256" key="1">
    <source>
        <dbReference type="SAM" id="Phobius"/>
    </source>
</evidence>
<keyword evidence="1" id="KW-1133">Transmembrane helix</keyword>
<sequence length="364" mass="38696">MPEGFAADRKRGAERMPVLRRVGLFGVVPLVVIAVAAFGWYRLSDTGRDWRYRDRLAGFCQGLVPEAESAVFTGHEESRLGRDRHVPEHDGLRWEQCKVAGLSLVIGDVADTVTNDGDAAGFLTLLHRGSAEQPVALGGGWEGYTDLRNTAVVLPCADRRSSVLVAADSDEALAGPAEARQAARLVTATAVRAARHYGCDAKPGGAVPPVPRPDGETVPENVTGTCAGIPVATAVDRGEVNWIKKTDGTGTAPVEECVLGKTVAFSAAAYHFHANFGPYAQRLRTIRYDGGYGSDGYGTKAESGLHAADAWATARCPGSTARALFVAHATEYAAPTKSFLKASLRAFAERAAKRHGCTDLRLPR</sequence>
<dbReference type="AlphaFoldDB" id="A0A7Y9EFM1"/>
<dbReference type="RefSeq" id="WP_179843748.1">
    <property type="nucleotide sequence ID" value="NZ_JACCBA010000001.1"/>
</dbReference>
<keyword evidence="1" id="KW-0472">Membrane</keyword>
<organism evidence="2 3">
    <name type="scientific">Actinomadura luteofluorescens</name>
    <dbReference type="NCBI Taxonomy" id="46163"/>
    <lineage>
        <taxon>Bacteria</taxon>
        <taxon>Bacillati</taxon>
        <taxon>Actinomycetota</taxon>
        <taxon>Actinomycetes</taxon>
        <taxon>Streptosporangiales</taxon>
        <taxon>Thermomonosporaceae</taxon>
        <taxon>Actinomadura</taxon>
    </lineage>
</organism>
<evidence type="ECO:0000313" key="3">
    <source>
        <dbReference type="Proteomes" id="UP000529783"/>
    </source>
</evidence>
<protein>
    <submittedName>
        <fullName evidence="2">Uncharacterized protein</fullName>
    </submittedName>
</protein>
<dbReference type="EMBL" id="JACCBA010000001">
    <property type="protein sequence ID" value="NYD46505.1"/>
    <property type="molecule type" value="Genomic_DNA"/>
</dbReference>
<dbReference type="Proteomes" id="UP000529783">
    <property type="component" value="Unassembled WGS sequence"/>
</dbReference>
<name>A0A7Y9EFM1_9ACTN</name>
<feature type="transmembrane region" description="Helical" evidence="1">
    <location>
        <begin position="21"/>
        <end position="41"/>
    </location>
</feature>
<evidence type="ECO:0000313" key="2">
    <source>
        <dbReference type="EMBL" id="NYD46505.1"/>
    </source>
</evidence>
<keyword evidence="1" id="KW-0812">Transmembrane</keyword>
<accession>A0A7Y9EFM1</accession>
<reference evidence="2 3" key="1">
    <citation type="submission" date="2020-07" db="EMBL/GenBank/DDBJ databases">
        <title>Sequencing the genomes of 1000 actinobacteria strains.</title>
        <authorList>
            <person name="Klenk H.-P."/>
        </authorList>
    </citation>
    <scope>NUCLEOTIDE SEQUENCE [LARGE SCALE GENOMIC DNA]</scope>
    <source>
        <strain evidence="2 3">DSM 40398</strain>
    </source>
</reference>
<proteinExistence type="predicted"/>